<evidence type="ECO:0000313" key="4">
    <source>
        <dbReference type="Proteomes" id="UP000000763"/>
    </source>
</evidence>
<accession>Q6L4P0</accession>
<reference evidence="4" key="3">
    <citation type="journal article" date="2005" name="Nature">
        <title>The map-based sequence of the rice genome.</title>
        <authorList>
            <consortium name="International rice genome sequencing project (IRGSP)"/>
            <person name="Matsumoto T."/>
            <person name="Wu J."/>
            <person name="Kanamori H."/>
            <person name="Katayose Y."/>
            <person name="Fujisawa M."/>
            <person name="Namiki N."/>
            <person name="Mizuno H."/>
            <person name="Yamamoto K."/>
            <person name="Antonio B.A."/>
            <person name="Baba T."/>
            <person name="Sakata K."/>
            <person name="Nagamura Y."/>
            <person name="Aoki H."/>
            <person name="Arikawa K."/>
            <person name="Arita K."/>
            <person name="Bito T."/>
            <person name="Chiden Y."/>
            <person name="Fujitsuka N."/>
            <person name="Fukunaka R."/>
            <person name="Hamada M."/>
            <person name="Harada C."/>
            <person name="Hayashi A."/>
            <person name="Hijishita S."/>
            <person name="Honda M."/>
            <person name="Hosokawa S."/>
            <person name="Ichikawa Y."/>
            <person name="Idonuma A."/>
            <person name="Iijima M."/>
            <person name="Ikeda M."/>
            <person name="Ikeno M."/>
            <person name="Ito K."/>
            <person name="Ito S."/>
            <person name="Ito T."/>
            <person name="Ito Y."/>
            <person name="Ito Y."/>
            <person name="Iwabuchi A."/>
            <person name="Kamiya K."/>
            <person name="Karasawa W."/>
            <person name="Kurita K."/>
            <person name="Katagiri S."/>
            <person name="Kikuta A."/>
            <person name="Kobayashi H."/>
            <person name="Kobayashi N."/>
            <person name="Machita K."/>
            <person name="Maehara T."/>
            <person name="Masukawa M."/>
            <person name="Mizubayashi T."/>
            <person name="Mukai Y."/>
            <person name="Nagasaki H."/>
            <person name="Nagata Y."/>
            <person name="Naito S."/>
            <person name="Nakashima M."/>
            <person name="Nakama Y."/>
            <person name="Nakamichi Y."/>
            <person name="Nakamura M."/>
            <person name="Meguro A."/>
            <person name="Negishi M."/>
            <person name="Ohta I."/>
            <person name="Ohta T."/>
            <person name="Okamoto M."/>
            <person name="Ono N."/>
            <person name="Saji S."/>
            <person name="Sakaguchi M."/>
            <person name="Sakai K."/>
            <person name="Shibata M."/>
            <person name="Shimokawa T."/>
            <person name="Song J."/>
            <person name="Takazaki Y."/>
            <person name="Terasawa K."/>
            <person name="Tsugane M."/>
            <person name="Tsuji K."/>
            <person name="Ueda S."/>
            <person name="Waki K."/>
            <person name="Yamagata H."/>
            <person name="Yamamoto M."/>
            <person name="Yamamoto S."/>
            <person name="Yamane H."/>
            <person name="Yoshiki S."/>
            <person name="Yoshihara R."/>
            <person name="Yukawa K."/>
            <person name="Zhong H."/>
            <person name="Yano M."/>
            <person name="Yuan Q."/>
            <person name="Ouyang S."/>
            <person name="Liu J."/>
            <person name="Jones K.M."/>
            <person name="Gansberger K."/>
            <person name="Moffat K."/>
            <person name="Hill J."/>
            <person name="Bera J."/>
            <person name="Fadrosh D."/>
            <person name="Jin S."/>
            <person name="Johri S."/>
            <person name="Kim M."/>
            <person name="Overton L."/>
            <person name="Reardon M."/>
            <person name="Tsitrin T."/>
            <person name="Vuong H."/>
            <person name="Weaver B."/>
            <person name="Ciecko A."/>
            <person name="Tallon L."/>
            <person name="Jackson J."/>
            <person name="Pai G."/>
            <person name="Aken S.V."/>
            <person name="Utterback T."/>
            <person name="Reidmuller S."/>
            <person name="Feldblyum T."/>
            <person name="Hsiao J."/>
            <person name="Zismann V."/>
            <person name="Iobst S."/>
            <person name="de Vazeille A.R."/>
            <person name="Buell C.R."/>
            <person name="Ying K."/>
            <person name="Li Y."/>
            <person name="Lu T."/>
            <person name="Huang Y."/>
            <person name="Zhao Q."/>
            <person name="Feng Q."/>
            <person name="Zhang L."/>
            <person name="Zhu J."/>
            <person name="Weng Q."/>
            <person name="Mu J."/>
            <person name="Lu Y."/>
            <person name="Fan D."/>
            <person name="Liu Y."/>
            <person name="Guan J."/>
            <person name="Zhang Y."/>
            <person name="Yu S."/>
            <person name="Liu X."/>
            <person name="Zhang Y."/>
            <person name="Hong G."/>
            <person name="Han B."/>
            <person name="Choisne N."/>
            <person name="Demange N."/>
            <person name="Orjeda G."/>
            <person name="Samain S."/>
            <person name="Cattolico L."/>
            <person name="Pelletier E."/>
            <person name="Couloux A."/>
            <person name="Segurens B."/>
            <person name="Wincker P."/>
            <person name="D'Hont A."/>
            <person name="Scarpelli C."/>
            <person name="Weissenbach J."/>
            <person name="Salanoubat M."/>
            <person name="Quetier F."/>
            <person name="Yu Y."/>
            <person name="Kim H.R."/>
            <person name="Rambo T."/>
            <person name="Currie J."/>
            <person name="Collura K."/>
            <person name="Luo M."/>
            <person name="Yang T."/>
            <person name="Ammiraju J.S.S."/>
            <person name="Engler F."/>
            <person name="Soderlund C."/>
            <person name="Wing R.A."/>
            <person name="Palmer L.E."/>
            <person name="de la Bastide M."/>
            <person name="Spiegel L."/>
            <person name="Nascimento L."/>
            <person name="Zutavern T."/>
            <person name="O'Shaughnessy A."/>
            <person name="Dike S."/>
            <person name="Dedhia N."/>
            <person name="Preston R."/>
            <person name="Balija V."/>
            <person name="McCombie W.R."/>
            <person name="Chow T."/>
            <person name="Chen H."/>
            <person name="Chung M."/>
            <person name="Chen C."/>
            <person name="Shaw J."/>
            <person name="Wu H."/>
            <person name="Hsiao K."/>
            <person name="Chao Y."/>
            <person name="Chu M."/>
            <person name="Cheng C."/>
            <person name="Hour A."/>
            <person name="Lee P."/>
            <person name="Lin S."/>
            <person name="Lin Y."/>
            <person name="Liou J."/>
            <person name="Liu S."/>
            <person name="Hsing Y."/>
            <person name="Raghuvanshi S."/>
            <person name="Mohanty A."/>
            <person name="Bharti A.K."/>
            <person name="Gaur A."/>
            <person name="Gupta V."/>
            <person name="Kumar D."/>
            <person name="Ravi V."/>
            <person name="Vij S."/>
            <person name="Kapur A."/>
            <person name="Khurana P."/>
            <person name="Khurana P."/>
            <person name="Khurana J.P."/>
            <person name="Tyagi A.K."/>
            <person name="Gaikwad K."/>
            <person name="Singh A."/>
            <person name="Dalal V."/>
            <person name="Srivastava S."/>
            <person name="Dixit A."/>
            <person name="Pal A.K."/>
            <person name="Ghazi I.A."/>
            <person name="Yadav M."/>
            <person name="Pandit A."/>
            <person name="Bhargava A."/>
            <person name="Sureshbabu K."/>
            <person name="Batra K."/>
            <person name="Sharma T.R."/>
            <person name="Mohapatra T."/>
            <person name="Singh N.K."/>
            <person name="Messing J."/>
            <person name="Nelson A.B."/>
            <person name="Fuks G."/>
            <person name="Kavchok S."/>
            <person name="Keizer G."/>
            <person name="Linton E."/>
            <person name="Llaca V."/>
            <person name="Song R."/>
            <person name="Tanyolac B."/>
            <person name="Young S."/>
            <person name="Ho-Il K."/>
            <person name="Hahn J.H."/>
            <person name="Sangsakoo G."/>
            <person name="Vanavichit A."/>
            <person name="de Mattos Luiz.A.T."/>
            <person name="Zimmer P.D."/>
            <person name="Malone G."/>
            <person name="Dellagostin O."/>
            <person name="de Oliveira A.C."/>
            <person name="Bevan M."/>
            <person name="Bancroft I."/>
            <person name="Minx P."/>
            <person name="Cordum H."/>
            <person name="Wilson R."/>
            <person name="Cheng Z."/>
            <person name="Jin W."/>
            <person name="Jiang J."/>
            <person name="Leong S.A."/>
            <person name="Iwama H."/>
            <person name="Gojobori T."/>
            <person name="Itoh T."/>
            <person name="Niimura Y."/>
            <person name="Fujii Y."/>
            <person name="Habara T."/>
            <person name="Sakai H."/>
            <person name="Sato Y."/>
            <person name="Wilson G."/>
            <person name="Kumar K."/>
            <person name="McCouch S."/>
            <person name="Juretic N."/>
            <person name="Hoen D."/>
            <person name="Wright S."/>
            <person name="Bruskiewich R."/>
            <person name="Bureau T."/>
            <person name="Miyao A."/>
            <person name="Hirochika H."/>
            <person name="Nishikawa T."/>
            <person name="Kadowaki K."/>
            <person name="Sugiura M."/>
            <person name="Burr B."/>
            <person name="Sasaki T."/>
        </authorList>
    </citation>
    <scope>NUCLEOTIDE SEQUENCE [LARGE SCALE GENOMIC DNA]</scope>
    <source>
        <strain evidence="4">cv. Nipponbare</strain>
    </source>
</reference>
<feature type="compositionally biased region" description="Basic and acidic residues" evidence="1">
    <location>
        <begin position="53"/>
        <end position="66"/>
    </location>
</feature>
<reference evidence="3" key="2">
    <citation type="submission" date="2004-09" db="EMBL/GenBank/DDBJ databases">
        <title>Oryza sativa PAC P0681D04 genomic sequence.</title>
        <authorList>
            <person name="Chow T.-Y."/>
            <person name="Hsing Y.-I.C."/>
            <person name="Chen C.-S."/>
            <person name="Chen H.-H."/>
            <person name="Liu S.-M."/>
            <person name="Chao Y.-T."/>
            <person name="Chang S.-J."/>
            <person name="Chen H.-C."/>
            <person name="Chen S.-K."/>
            <person name="Chen T.-R."/>
            <person name="Chen Y.-L."/>
            <person name="Cheng C.-H."/>
            <person name="Chung C.-I."/>
            <person name="Han S.-Y."/>
            <person name="Hsiao S.-H."/>
            <person name="Hsiung J.-N."/>
            <person name="Hsu C.-H."/>
            <person name="Huang J.-J."/>
            <person name="Kau P.-I."/>
            <person name="Lee M.-C."/>
            <person name="Leu H.-L."/>
            <person name="Li Y.-F."/>
            <person name="Lin S.-J."/>
            <person name="Lin Y.-C."/>
            <person name="Wu S.-W."/>
            <person name="Yu C.-Y."/>
            <person name="Yu S.-W."/>
            <person name="Wu H.-P."/>
            <person name="Shaw J.-F."/>
        </authorList>
    </citation>
    <scope>NUCLEOTIDE SEQUENCE</scope>
</reference>
<evidence type="ECO:0000313" key="3">
    <source>
        <dbReference type="EMBL" id="AAU10832.1"/>
    </source>
</evidence>
<dbReference type="EMBL" id="AC132486">
    <property type="protein sequence ID" value="AAT38065.1"/>
    <property type="molecule type" value="Genomic_DNA"/>
</dbReference>
<dbReference type="AlphaFoldDB" id="Q6L4P0"/>
<proteinExistence type="predicted"/>
<name>Q6L4P0_ORYSJ</name>
<protein>
    <recommendedName>
        <fullName evidence="5">Retrotransposon protein, putative, unclassified</fullName>
    </recommendedName>
</protein>
<organism evidence="2 4">
    <name type="scientific">Oryza sativa subsp. japonica</name>
    <name type="common">Rice</name>
    <dbReference type="NCBI Taxonomy" id="39947"/>
    <lineage>
        <taxon>Eukaryota</taxon>
        <taxon>Viridiplantae</taxon>
        <taxon>Streptophyta</taxon>
        <taxon>Embryophyta</taxon>
        <taxon>Tracheophyta</taxon>
        <taxon>Spermatophyta</taxon>
        <taxon>Magnoliopsida</taxon>
        <taxon>Liliopsida</taxon>
        <taxon>Poales</taxon>
        <taxon>Poaceae</taxon>
        <taxon>BOP clade</taxon>
        <taxon>Oryzoideae</taxon>
        <taxon>Oryzeae</taxon>
        <taxon>Oryzinae</taxon>
        <taxon>Oryza</taxon>
        <taxon>Oryza sativa</taxon>
    </lineage>
</organism>
<reference evidence="2" key="1">
    <citation type="submission" date="2004-05" db="EMBL/GenBank/DDBJ databases">
        <title>Oryza sativa PAC P0473H02 genomic sequence.</title>
        <authorList>
            <person name="Chow T.-Y."/>
            <person name="Hsing Y.-I.C."/>
            <person name="Chen C.-S."/>
            <person name="Chen H.-H."/>
            <person name="Liu S.-M."/>
            <person name="Chao Y.-T."/>
            <person name="Chang S.-J."/>
            <person name="Chen H.-C."/>
            <person name="Chen S.-K."/>
            <person name="Chen T.-R."/>
            <person name="Chen Y.-L."/>
            <person name="Cheng C.-H."/>
            <person name="Chung C.-I."/>
            <person name="Han S.-Y."/>
            <person name="Hsiao S.-H."/>
            <person name="Hsiung J.-N."/>
            <person name="Hsu C.-H."/>
            <person name="Huang J.-J."/>
            <person name="Kau P.-I."/>
            <person name="Lee M.-C."/>
            <person name="Leu H.-L."/>
            <person name="Li Y.-F."/>
            <person name="Lin S.-J."/>
            <person name="Lin Y.-C."/>
            <person name="Wu S.-W."/>
            <person name="Yu C.-Y."/>
            <person name="Yu S.-W."/>
            <person name="Wu H.-P."/>
            <person name="Shaw J.-F."/>
        </authorList>
    </citation>
    <scope>NUCLEOTIDE SEQUENCE</scope>
</reference>
<reference evidence="4" key="4">
    <citation type="journal article" date="2008" name="Nucleic Acids Res.">
        <title>The rice annotation project database (RAP-DB): 2008 update.</title>
        <authorList>
            <consortium name="The rice annotation project (RAP)"/>
        </authorList>
    </citation>
    <scope>GENOME REANNOTATION</scope>
    <source>
        <strain evidence="4">cv. Nipponbare</strain>
    </source>
</reference>
<dbReference type="Proteomes" id="UP000000763">
    <property type="component" value="Chromosome 5"/>
</dbReference>
<evidence type="ECO:0008006" key="5">
    <source>
        <dbReference type="Google" id="ProtNLM"/>
    </source>
</evidence>
<evidence type="ECO:0000313" key="2">
    <source>
        <dbReference type="EMBL" id="AAT38065.1"/>
    </source>
</evidence>
<dbReference type="EMBL" id="AC130730">
    <property type="protein sequence ID" value="AAU10832.1"/>
    <property type="molecule type" value="Genomic_DNA"/>
</dbReference>
<feature type="region of interest" description="Disordered" evidence="1">
    <location>
        <begin position="53"/>
        <end position="89"/>
    </location>
</feature>
<evidence type="ECO:0000256" key="1">
    <source>
        <dbReference type="SAM" id="MobiDB-lite"/>
    </source>
</evidence>
<gene>
    <name evidence="2" type="ORF">P0473H02.2</name>
    <name evidence="3" type="ORF">P0681D04.14</name>
</gene>
<sequence length="501" mass="58075">MPSPSIINVVEENIIPATVENLTYEQKAELEQVMQQLKEKYLKTFFCNPARKGNSEDKFPNARQEGEGSGTKNVKTEGNQEDDDAKDGKFNPVTFQDHVDSAMYHALINKSGVLVNTLSNLIKSVVDGSIAEEKTGGPISFPGGVFPKYREIKTNIGGGFNFNNQFQPLSPLQYRQDTLPFVQAPPQPIYNQYEQQHQGGVQQQPLADMIADAVREQFGIKPKDSGIMYQHPYPEYFDRVPLPNRYKIPDFLKFSEQDNVTTYEHISRFLAQFGEASAIETLRVRRLKRFKKVNYVYSCVSDSDDDQDPEISLAEWSKVKKTTMCQWVKDTNKEEKYDFDINKADKIFDLLLAEEEEVCKWHNTGSHHTNECKMFRQQIQSAIEQGMIKFDDGKMPIKIDGHSFPVNMVHAKVDSSRLINKYQKRHDKQVQRNYQNFRHYQDDRHYQVDDYYQEEEYYLGDKVDPHWNFDFFRFCWNEGMRLPSISNYPGCSGSSCYNQSG</sequence>